<dbReference type="Pfam" id="PF08281">
    <property type="entry name" value="Sigma70_r4_2"/>
    <property type="match status" value="1"/>
</dbReference>
<reference evidence="8 9" key="1">
    <citation type="submission" date="2019-11" db="EMBL/GenBank/DDBJ databases">
        <authorList>
            <person name="Li J."/>
        </authorList>
    </citation>
    <scope>NUCLEOTIDE SEQUENCE [LARGE SCALE GENOMIC DNA]</scope>
    <source>
        <strain evidence="8 9">MF47</strain>
    </source>
</reference>
<dbReference type="InterPro" id="IPR013324">
    <property type="entry name" value="RNA_pol_sigma_r3/r4-like"/>
</dbReference>
<dbReference type="KEGG" id="aef:GEV26_10385"/>
<dbReference type="InterPro" id="IPR013249">
    <property type="entry name" value="RNA_pol_sigma70_r4_t2"/>
</dbReference>
<organism evidence="8 9">
    <name type="scientific">Aeromicrobium yanjiei</name>
    <dbReference type="NCBI Taxonomy" id="2662028"/>
    <lineage>
        <taxon>Bacteria</taxon>
        <taxon>Bacillati</taxon>
        <taxon>Actinomycetota</taxon>
        <taxon>Actinomycetes</taxon>
        <taxon>Propionibacteriales</taxon>
        <taxon>Nocardioidaceae</taxon>
        <taxon>Aeromicrobium</taxon>
    </lineage>
</organism>
<comment type="similarity">
    <text evidence="1">Belongs to the sigma-70 factor family. ECF subfamily.</text>
</comment>
<keyword evidence="2" id="KW-0805">Transcription regulation</keyword>
<sequence length="282" mass="31027">MVEHDLDRSSALDMTLEELDDGALVELTRQGSTEAYAALYDRYVYSARRLARHLGQRDESDDVVSDAFAQIFGLLQRGKGPDSAFRAYLFTAVRHECGRRAKAVKRVVPTDDDTVIDSAVPFGAGELDSFERNAVRAAYESLPERWRTVLWQLDVEGRKPQELADALGLKPNSVSALVYRARAGLREAYLQQHVSSTDDSAGQACLFVREHFAAVVRRTASRRDQEKVHAHLETCRACMAVYLDIQEVNGEVSAVATPAVGAGERSATVTPIRRATAVTTAG</sequence>
<keyword evidence="9" id="KW-1185">Reference proteome</keyword>
<protein>
    <submittedName>
        <fullName evidence="8">Sigma-70 family RNA polymerase sigma factor</fullName>
    </submittedName>
</protein>
<dbReference type="GO" id="GO:0003677">
    <property type="term" value="F:DNA binding"/>
    <property type="evidence" value="ECO:0007669"/>
    <property type="project" value="UniProtKB-KW"/>
</dbReference>
<accession>A0A5Q2MF25</accession>
<evidence type="ECO:0000256" key="3">
    <source>
        <dbReference type="ARBA" id="ARBA00023082"/>
    </source>
</evidence>
<evidence type="ECO:0000256" key="2">
    <source>
        <dbReference type="ARBA" id="ARBA00023015"/>
    </source>
</evidence>
<dbReference type="NCBIfam" id="TIGR02937">
    <property type="entry name" value="sigma70-ECF"/>
    <property type="match status" value="1"/>
</dbReference>
<dbReference type="Gene3D" id="1.10.10.10">
    <property type="entry name" value="Winged helix-like DNA-binding domain superfamily/Winged helix DNA-binding domain"/>
    <property type="match status" value="1"/>
</dbReference>
<evidence type="ECO:0000259" key="6">
    <source>
        <dbReference type="Pfam" id="PF04542"/>
    </source>
</evidence>
<keyword evidence="5" id="KW-0804">Transcription</keyword>
<evidence type="ECO:0000313" key="9">
    <source>
        <dbReference type="Proteomes" id="UP000392064"/>
    </source>
</evidence>
<dbReference type="AlphaFoldDB" id="A0A5Q2MF25"/>
<dbReference type="GO" id="GO:0016987">
    <property type="term" value="F:sigma factor activity"/>
    <property type="evidence" value="ECO:0007669"/>
    <property type="project" value="UniProtKB-KW"/>
</dbReference>
<keyword evidence="3" id="KW-0731">Sigma factor</keyword>
<dbReference type="InterPro" id="IPR036388">
    <property type="entry name" value="WH-like_DNA-bd_sf"/>
</dbReference>
<feature type="domain" description="RNA polymerase sigma-70 region 2" evidence="6">
    <location>
        <begin position="39"/>
        <end position="103"/>
    </location>
</feature>
<evidence type="ECO:0000256" key="1">
    <source>
        <dbReference type="ARBA" id="ARBA00010641"/>
    </source>
</evidence>
<evidence type="ECO:0000259" key="7">
    <source>
        <dbReference type="Pfam" id="PF08281"/>
    </source>
</evidence>
<dbReference type="SUPFAM" id="SSF88659">
    <property type="entry name" value="Sigma3 and sigma4 domains of RNA polymerase sigma factors"/>
    <property type="match status" value="1"/>
</dbReference>
<dbReference type="PANTHER" id="PTHR43133:SF8">
    <property type="entry name" value="RNA POLYMERASE SIGMA FACTOR HI_1459-RELATED"/>
    <property type="match status" value="1"/>
</dbReference>
<feature type="domain" description="RNA polymerase sigma factor 70 region 4 type 2" evidence="7">
    <location>
        <begin position="133"/>
        <end position="183"/>
    </location>
</feature>
<dbReference type="Pfam" id="PF04542">
    <property type="entry name" value="Sigma70_r2"/>
    <property type="match status" value="1"/>
</dbReference>
<dbReference type="EMBL" id="CP045737">
    <property type="protein sequence ID" value="QGG41737.1"/>
    <property type="molecule type" value="Genomic_DNA"/>
</dbReference>
<dbReference type="GO" id="GO:0006352">
    <property type="term" value="P:DNA-templated transcription initiation"/>
    <property type="evidence" value="ECO:0007669"/>
    <property type="project" value="InterPro"/>
</dbReference>
<dbReference type="InterPro" id="IPR013325">
    <property type="entry name" value="RNA_pol_sigma_r2"/>
</dbReference>
<evidence type="ECO:0000256" key="5">
    <source>
        <dbReference type="ARBA" id="ARBA00023163"/>
    </source>
</evidence>
<dbReference type="Gene3D" id="1.10.1740.10">
    <property type="match status" value="1"/>
</dbReference>
<evidence type="ECO:0000313" key="8">
    <source>
        <dbReference type="EMBL" id="QGG41737.1"/>
    </source>
</evidence>
<dbReference type="SUPFAM" id="SSF88946">
    <property type="entry name" value="Sigma2 domain of RNA polymerase sigma factors"/>
    <property type="match status" value="1"/>
</dbReference>
<gene>
    <name evidence="8" type="ORF">GEV26_10385</name>
</gene>
<dbReference type="PANTHER" id="PTHR43133">
    <property type="entry name" value="RNA POLYMERASE ECF-TYPE SIGMA FACTO"/>
    <property type="match status" value="1"/>
</dbReference>
<dbReference type="Proteomes" id="UP000392064">
    <property type="component" value="Chromosome"/>
</dbReference>
<keyword evidence="4" id="KW-0238">DNA-binding</keyword>
<dbReference type="InterPro" id="IPR039425">
    <property type="entry name" value="RNA_pol_sigma-70-like"/>
</dbReference>
<name>A0A5Q2MF25_9ACTN</name>
<evidence type="ECO:0000256" key="4">
    <source>
        <dbReference type="ARBA" id="ARBA00023125"/>
    </source>
</evidence>
<proteinExistence type="inferred from homology"/>
<dbReference type="InterPro" id="IPR007627">
    <property type="entry name" value="RNA_pol_sigma70_r2"/>
</dbReference>
<dbReference type="InterPro" id="IPR014284">
    <property type="entry name" value="RNA_pol_sigma-70_dom"/>
</dbReference>